<gene>
    <name evidence="1" type="ORF">QQS21_000503</name>
</gene>
<dbReference type="AlphaFoldDB" id="A0AAJ0G2M4"/>
<reference evidence="1" key="1">
    <citation type="submission" date="2023-06" db="EMBL/GenBank/DDBJ databases">
        <title>Conoideocrella luteorostrata (Hypocreales: Clavicipitaceae), a potential biocontrol fungus for elongate hemlock scale in United States Christmas tree production areas.</title>
        <authorList>
            <person name="Barrett H."/>
            <person name="Lovett B."/>
            <person name="Macias A.M."/>
            <person name="Stajich J.E."/>
            <person name="Kasson M.T."/>
        </authorList>
    </citation>
    <scope>NUCLEOTIDE SEQUENCE</scope>
    <source>
        <strain evidence="1">ARSEF 14590</strain>
    </source>
</reference>
<dbReference type="Proteomes" id="UP001251528">
    <property type="component" value="Unassembled WGS sequence"/>
</dbReference>
<comment type="caution">
    <text evidence="1">The sequence shown here is derived from an EMBL/GenBank/DDBJ whole genome shotgun (WGS) entry which is preliminary data.</text>
</comment>
<keyword evidence="2" id="KW-1185">Reference proteome</keyword>
<accession>A0AAJ0G2M4</accession>
<sequence>MTSPTKNPASFFIVPDEKRSYKSSVKLGNVIYQIKQPHQVLYRPDEATPALVVGDIAEPKMLENYHVGNYDDEETEVGLFAKILQFFSFGAELSHKSDTDASETYDIKSMTIELLDPSSRFLTGLKEEKSIMDILKNGTDPCAFLITGVATASGVVFKSTDVKNRANEASVGVNVQGAPLGLKGRRSKKRTLKVDWQDPGPTVLAFSVQKLKIEDGKLTATEYTDGGYFGDDDEPRKYEVNFHAELDQRDVAGLEPESGEDQLIGGKFKLYLPNE</sequence>
<name>A0AAJ0G2M4_9HYPO</name>
<protein>
    <submittedName>
        <fullName evidence="1">Uncharacterized protein</fullName>
    </submittedName>
</protein>
<proteinExistence type="predicted"/>
<dbReference type="EMBL" id="JASWJB010000005">
    <property type="protein sequence ID" value="KAK2616461.1"/>
    <property type="molecule type" value="Genomic_DNA"/>
</dbReference>
<evidence type="ECO:0000313" key="1">
    <source>
        <dbReference type="EMBL" id="KAK2616461.1"/>
    </source>
</evidence>
<evidence type="ECO:0000313" key="2">
    <source>
        <dbReference type="Proteomes" id="UP001251528"/>
    </source>
</evidence>
<organism evidence="1 2">
    <name type="scientific">Conoideocrella luteorostrata</name>
    <dbReference type="NCBI Taxonomy" id="1105319"/>
    <lineage>
        <taxon>Eukaryota</taxon>
        <taxon>Fungi</taxon>
        <taxon>Dikarya</taxon>
        <taxon>Ascomycota</taxon>
        <taxon>Pezizomycotina</taxon>
        <taxon>Sordariomycetes</taxon>
        <taxon>Hypocreomycetidae</taxon>
        <taxon>Hypocreales</taxon>
        <taxon>Clavicipitaceae</taxon>
        <taxon>Conoideocrella</taxon>
    </lineage>
</organism>